<accession>A0A0C1C9Y5</accession>
<dbReference type="AlphaFoldDB" id="A0A0C1C9Y5"/>
<name>A0A0C1C9Y5_9BACT</name>
<dbReference type="Pfam" id="PF14938">
    <property type="entry name" value="SNAP"/>
    <property type="match status" value="1"/>
</dbReference>
<evidence type="ECO:0000313" key="2">
    <source>
        <dbReference type="Proteomes" id="UP000031307"/>
    </source>
</evidence>
<dbReference type="SUPFAM" id="SSF48452">
    <property type="entry name" value="TPR-like"/>
    <property type="match status" value="1"/>
</dbReference>
<organism evidence="1 2">
    <name type="scientific">Parachlamydia acanthamoebae</name>
    <dbReference type="NCBI Taxonomy" id="83552"/>
    <lineage>
        <taxon>Bacteria</taxon>
        <taxon>Pseudomonadati</taxon>
        <taxon>Chlamydiota</taxon>
        <taxon>Chlamydiia</taxon>
        <taxon>Parachlamydiales</taxon>
        <taxon>Parachlamydiaceae</taxon>
        <taxon>Parachlamydia</taxon>
    </lineage>
</organism>
<dbReference type="InterPro" id="IPR011990">
    <property type="entry name" value="TPR-like_helical_dom_sf"/>
</dbReference>
<protein>
    <recommendedName>
        <fullName evidence="3">MalT-like TPR region domain-containing protein</fullName>
    </recommendedName>
</protein>
<dbReference type="OMA" id="IFIQAHE"/>
<dbReference type="RefSeq" id="WP_013924970.1">
    <property type="nucleotide sequence ID" value="NZ_JSAM01000058.1"/>
</dbReference>
<dbReference type="Gene3D" id="1.25.40.10">
    <property type="entry name" value="Tetratricopeptide repeat domain"/>
    <property type="match status" value="1"/>
</dbReference>
<reference evidence="1 2" key="1">
    <citation type="journal article" date="2014" name="Mol. Biol. Evol.">
        <title>Massive expansion of Ubiquitination-related gene families within the Chlamydiae.</title>
        <authorList>
            <person name="Domman D."/>
            <person name="Collingro A."/>
            <person name="Lagkouvardos I."/>
            <person name="Gehre L."/>
            <person name="Weinmaier T."/>
            <person name="Rattei T."/>
            <person name="Subtil A."/>
            <person name="Horn M."/>
        </authorList>
    </citation>
    <scope>NUCLEOTIDE SEQUENCE [LARGE SCALE GENOMIC DNA]</scope>
    <source>
        <strain evidence="1 2">OEW1</strain>
    </source>
</reference>
<dbReference type="Proteomes" id="UP000031307">
    <property type="component" value="Unassembled WGS sequence"/>
</dbReference>
<proteinExistence type="predicted"/>
<gene>
    <name evidence="1" type="ORF">DB43_FN00040</name>
</gene>
<sequence length="267" mass="30456">MQSSFPMLPTSNRFTELAKKDQWDEIVNEGLPKLENALKNRHLYESAILSVQLTTAFFSQKKYADAIDYSELSLDLSSHFENPAFKIRAFFLQAVIYRSLAEKSLDNDHQLFLYSKAIEIAENALHIFTENDIANQGLKAKILSNLGRLYVEQPNPDFSKAIHYYSLAISSFVKAEKMIAATRVKIRLAKVYLAQKNYASAKDILNQIAIKPLNFERPPTLNHLSIQFLNALNEIEISLQSIQNKTGREPFSELLQAIAERQKTLTK</sequence>
<comment type="caution">
    <text evidence="1">The sequence shown here is derived from an EMBL/GenBank/DDBJ whole genome shotgun (WGS) entry which is preliminary data.</text>
</comment>
<evidence type="ECO:0008006" key="3">
    <source>
        <dbReference type="Google" id="ProtNLM"/>
    </source>
</evidence>
<dbReference type="EMBL" id="JSAM01000058">
    <property type="protein sequence ID" value="KIA77835.1"/>
    <property type="molecule type" value="Genomic_DNA"/>
</dbReference>
<evidence type="ECO:0000313" key="1">
    <source>
        <dbReference type="EMBL" id="KIA77835.1"/>
    </source>
</evidence>
<dbReference type="PATRIC" id="fig|83552.4.peg.980"/>